<dbReference type="EMBL" id="BDQF01000012">
    <property type="protein sequence ID" value="GAW81803.1"/>
    <property type="molecule type" value="Genomic_DNA"/>
</dbReference>
<evidence type="ECO:0000256" key="3">
    <source>
        <dbReference type="SAM" id="SignalP"/>
    </source>
</evidence>
<keyword evidence="2" id="KW-0472">Membrane</keyword>
<feature type="transmembrane region" description="Helical" evidence="2">
    <location>
        <begin position="113"/>
        <end position="134"/>
    </location>
</feature>
<evidence type="ECO:0000313" key="4">
    <source>
        <dbReference type="EMBL" id="GAW81803.1"/>
    </source>
</evidence>
<feature type="signal peptide" evidence="3">
    <location>
        <begin position="1"/>
        <end position="21"/>
    </location>
</feature>
<keyword evidence="5" id="KW-1185">Reference proteome</keyword>
<dbReference type="AlphaFoldDB" id="A0A1Y1JN31"/>
<evidence type="ECO:0000256" key="1">
    <source>
        <dbReference type="SAM" id="MobiDB-lite"/>
    </source>
</evidence>
<feature type="compositionally biased region" description="Low complexity" evidence="1">
    <location>
        <begin position="329"/>
        <end position="342"/>
    </location>
</feature>
<organism evidence="4 5">
    <name type="scientific">Plasmodium gonderi</name>
    <dbReference type="NCBI Taxonomy" id="77519"/>
    <lineage>
        <taxon>Eukaryota</taxon>
        <taxon>Sar</taxon>
        <taxon>Alveolata</taxon>
        <taxon>Apicomplexa</taxon>
        <taxon>Aconoidasida</taxon>
        <taxon>Haemosporida</taxon>
        <taxon>Plasmodiidae</taxon>
        <taxon>Plasmodium</taxon>
        <taxon>Plasmodium (Plasmodium)</taxon>
    </lineage>
</organism>
<comment type="caution">
    <text evidence="4">The sequence shown here is derived from an EMBL/GenBank/DDBJ whole genome shotgun (WGS) entry which is preliminary data.</text>
</comment>
<keyword evidence="3" id="KW-0732">Signal</keyword>
<dbReference type="GeneID" id="39748532"/>
<keyword evidence="2" id="KW-0812">Transmembrane</keyword>
<evidence type="ECO:0000313" key="5">
    <source>
        <dbReference type="Proteomes" id="UP000195521"/>
    </source>
</evidence>
<feature type="chain" id="PRO_5012620945" evidence="3">
    <location>
        <begin position="22"/>
        <end position="414"/>
    </location>
</feature>
<feature type="transmembrane region" description="Helical" evidence="2">
    <location>
        <begin position="176"/>
        <end position="197"/>
    </location>
</feature>
<protein>
    <submittedName>
        <fullName evidence="4">Uncharacterized protein</fullName>
    </submittedName>
</protein>
<sequence>MKISLFLLLLLFLFFSHATFAFTPTKINSNSLTFGAVNYYNHGQRKKAIRSTIHPKIHAYPNFVSNIIEPLSNKNFKKYFLFRSLSRICVSLSSAFSLNARIYLYRKNNNNVYLTQALIYNEILIKMLKICWLYKLSSFVDRNIKLCRIMSTVFYVIGIYFGIASSTWNFSKNSFFFSYILYTLSSILQSLSIMTYASIRSATNLRLCQILNTPDRTDLEIVNTNSVQSCKDHSSNVNPVNHEPKKYHTDETNFNKIPENYSLTYRDQHVNIDLAQNSNASHVKLSKGITTSLGCSSEIDQARERDNTMEIHSNNKDFSIHQSNCTTESGSSSSSSRSRSSGMDLHDIQIEKMKIYHIGEVSVITDLLASVVDLVTVVILARATKWIKQKLYFYVMLSSLHLFFSYKELQCLLN</sequence>
<reference evidence="5" key="1">
    <citation type="submission" date="2017-04" db="EMBL/GenBank/DDBJ databases">
        <title>Plasmodium gonderi genome.</title>
        <authorList>
            <person name="Arisue N."/>
            <person name="Honma H."/>
            <person name="Kawai S."/>
            <person name="Tougan T."/>
            <person name="Tanabe K."/>
            <person name="Horii T."/>
        </authorList>
    </citation>
    <scope>NUCLEOTIDE SEQUENCE [LARGE SCALE GENOMIC DNA]</scope>
    <source>
        <strain evidence="5">ATCC 30045</strain>
    </source>
</reference>
<dbReference type="OMA" id="MTYASIR"/>
<dbReference type="Proteomes" id="UP000195521">
    <property type="component" value="Unassembled WGS sequence"/>
</dbReference>
<dbReference type="OrthoDB" id="372159at2759"/>
<dbReference type="RefSeq" id="XP_028544392.1">
    <property type="nucleotide sequence ID" value="XM_028688591.1"/>
</dbReference>
<feature type="region of interest" description="Disordered" evidence="1">
    <location>
        <begin position="320"/>
        <end position="343"/>
    </location>
</feature>
<feature type="transmembrane region" description="Helical" evidence="2">
    <location>
        <begin position="146"/>
        <end position="164"/>
    </location>
</feature>
<proteinExistence type="predicted"/>
<name>A0A1Y1JN31_PLAGO</name>
<evidence type="ECO:0000256" key="2">
    <source>
        <dbReference type="SAM" id="Phobius"/>
    </source>
</evidence>
<feature type="compositionally biased region" description="Basic and acidic residues" evidence="1">
    <location>
        <begin position="242"/>
        <end position="253"/>
    </location>
</feature>
<accession>A0A1Y1JN31</accession>
<feature type="region of interest" description="Disordered" evidence="1">
    <location>
        <begin position="232"/>
        <end position="253"/>
    </location>
</feature>
<keyword evidence="2" id="KW-1133">Transmembrane helix</keyword>
<gene>
    <name evidence="4" type="ORF">PGO_112540</name>
</gene>